<evidence type="ECO:0000256" key="3">
    <source>
        <dbReference type="ARBA" id="ARBA00008295"/>
    </source>
</evidence>
<comment type="similarity">
    <text evidence="3">Belongs to the claudin family.</text>
</comment>
<evidence type="ECO:0000256" key="9">
    <source>
        <dbReference type="ARBA" id="ARBA00023136"/>
    </source>
</evidence>
<dbReference type="PRINTS" id="PR01077">
    <property type="entry name" value="CLAUDIN"/>
</dbReference>
<dbReference type="GO" id="GO:0005886">
    <property type="term" value="C:plasma membrane"/>
    <property type="evidence" value="ECO:0007669"/>
    <property type="project" value="UniProtKB-SubCell"/>
</dbReference>
<evidence type="ECO:0000256" key="7">
    <source>
        <dbReference type="ARBA" id="ARBA00022949"/>
    </source>
</evidence>
<accession>A0AAN8CPA6</accession>
<evidence type="ECO:0000313" key="13">
    <source>
        <dbReference type="Proteomes" id="UP001335648"/>
    </source>
</evidence>
<dbReference type="InterPro" id="IPR004031">
    <property type="entry name" value="PMP22/EMP/MP20/Claudin"/>
</dbReference>
<evidence type="ECO:0000256" key="1">
    <source>
        <dbReference type="ARBA" id="ARBA00004435"/>
    </source>
</evidence>
<evidence type="ECO:0000256" key="10">
    <source>
        <dbReference type="SAM" id="MobiDB-lite"/>
    </source>
</evidence>
<feature type="region of interest" description="Disordered" evidence="10">
    <location>
        <begin position="265"/>
        <end position="295"/>
    </location>
</feature>
<dbReference type="Gene3D" id="1.20.140.150">
    <property type="match status" value="1"/>
</dbReference>
<keyword evidence="8 11" id="KW-1133">Transmembrane helix</keyword>
<dbReference type="PANTHER" id="PTHR12002">
    <property type="entry name" value="CLAUDIN"/>
    <property type="match status" value="1"/>
</dbReference>
<reference evidence="12 13" key="1">
    <citation type="journal article" date="2023" name="Mol. Biol. Evol.">
        <title>Genomics of Secondarily Temperate Adaptation in the Only Non-Antarctic Icefish.</title>
        <authorList>
            <person name="Rivera-Colon A.G."/>
            <person name="Rayamajhi N."/>
            <person name="Minhas B.F."/>
            <person name="Madrigal G."/>
            <person name="Bilyk K.T."/>
            <person name="Yoon V."/>
            <person name="Hune M."/>
            <person name="Gregory S."/>
            <person name="Cheng C.H.C."/>
            <person name="Catchen J.M."/>
        </authorList>
    </citation>
    <scope>NUCLEOTIDE SEQUENCE [LARGE SCALE GENOMIC DNA]</scope>
    <source>
        <strain evidence="12">JC2023a</strain>
    </source>
</reference>
<keyword evidence="13" id="KW-1185">Reference proteome</keyword>
<keyword evidence="7" id="KW-0965">Cell junction</keyword>
<dbReference type="Pfam" id="PF13903">
    <property type="entry name" value="Claudin_2"/>
    <property type="match status" value="1"/>
</dbReference>
<evidence type="ECO:0000256" key="2">
    <source>
        <dbReference type="ARBA" id="ARBA00004651"/>
    </source>
</evidence>
<dbReference type="GO" id="GO:0005923">
    <property type="term" value="C:bicellular tight junction"/>
    <property type="evidence" value="ECO:0007669"/>
    <property type="project" value="UniProtKB-SubCell"/>
</dbReference>
<sequence>MVSESLINLHASSDKSWRLWSVFESQQFLTAGLGINEEADPEESAGALRLRFSVSMKYVAHTAHWQFLGLMFGVLAWILTVATTGLNEWRLWFVSDVSVVTSGVAWVGIWRACFYSHALPVIENCRSISISDSFAPAEIPVAQVLMVSALVCGMLGNLSAAAAMRMVYFSMKDRRNVGTLFRLAGGLYLLSGACSSVPLLWNMYSVLSNRTIHFPPDFLLPAAPARQQLGAAIIVGIFASALMLVSGVLFLCYRYAWEALGDFREPETRPEQKSGLPNGDQRGQDNPAFLREDNS</sequence>
<feature type="transmembrane region" description="Helical" evidence="11">
    <location>
        <begin position="229"/>
        <end position="253"/>
    </location>
</feature>
<feature type="transmembrane region" description="Helical" evidence="11">
    <location>
        <begin position="91"/>
        <end position="110"/>
    </location>
</feature>
<dbReference type="GO" id="GO:0005198">
    <property type="term" value="F:structural molecule activity"/>
    <property type="evidence" value="ECO:0007669"/>
    <property type="project" value="InterPro"/>
</dbReference>
<evidence type="ECO:0000256" key="4">
    <source>
        <dbReference type="ARBA" id="ARBA00022427"/>
    </source>
</evidence>
<keyword evidence="9 11" id="KW-0472">Membrane</keyword>
<gene>
    <name evidence="12" type="ORF">CesoFtcFv8_005694</name>
</gene>
<keyword evidence="6 11" id="KW-0812">Transmembrane</keyword>
<evidence type="ECO:0008006" key="14">
    <source>
        <dbReference type="Google" id="ProtNLM"/>
    </source>
</evidence>
<feature type="transmembrane region" description="Helical" evidence="11">
    <location>
        <begin position="144"/>
        <end position="168"/>
    </location>
</feature>
<evidence type="ECO:0000256" key="8">
    <source>
        <dbReference type="ARBA" id="ARBA00022989"/>
    </source>
</evidence>
<keyword evidence="4" id="KW-0796">Tight junction</keyword>
<organism evidence="12 13">
    <name type="scientific">Champsocephalus esox</name>
    <name type="common">pike icefish</name>
    <dbReference type="NCBI Taxonomy" id="159716"/>
    <lineage>
        <taxon>Eukaryota</taxon>
        <taxon>Metazoa</taxon>
        <taxon>Chordata</taxon>
        <taxon>Craniata</taxon>
        <taxon>Vertebrata</taxon>
        <taxon>Euteleostomi</taxon>
        <taxon>Actinopterygii</taxon>
        <taxon>Neopterygii</taxon>
        <taxon>Teleostei</taxon>
        <taxon>Neoteleostei</taxon>
        <taxon>Acanthomorphata</taxon>
        <taxon>Eupercaria</taxon>
        <taxon>Perciformes</taxon>
        <taxon>Notothenioidei</taxon>
        <taxon>Channichthyidae</taxon>
        <taxon>Champsocephalus</taxon>
    </lineage>
</organism>
<evidence type="ECO:0000256" key="5">
    <source>
        <dbReference type="ARBA" id="ARBA00022475"/>
    </source>
</evidence>
<evidence type="ECO:0000256" key="6">
    <source>
        <dbReference type="ARBA" id="ARBA00022692"/>
    </source>
</evidence>
<evidence type="ECO:0000313" key="12">
    <source>
        <dbReference type="EMBL" id="KAK5907891.1"/>
    </source>
</evidence>
<evidence type="ECO:0000256" key="11">
    <source>
        <dbReference type="SAM" id="Phobius"/>
    </source>
</evidence>
<comment type="caution">
    <text evidence="12">The sequence shown here is derived from an EMBL/GenBank/DDBJ whole genome shotgun (WGS) entry which is preliminary data.</text>
</comment>
<proteinExistence type="inferred from homology"/>
<dbReference type="AlphaFoldDB" id="A0AAN8CPA6"/>
<name>A0AAN8CPA6_9TELE</name>
<dbReference type="Proteomes" id="UP001335648">
    <property type="component" value="Unassembled WGS sequence"/>
</dbReference>
<protein>
    <recommendedName>
        <fullName evidence="14">Claudin 34</fullName>
    </recommendedName>
</protein>
<dbReference type="InterPro" id="IPR006187">
    <property type="entry name" value="Claudin"/>
</dbReference>
<feature type="transmembrane region" description="Helical" evidence="11">
    <location>
        <begin position="180"/>
        <end position="201"/>
    </location>
</feature>
<keyword evidence="5" id="KW-1003">Cell membrane</keyword>
<comment type="subcellular location">
    <subcellularLocation>
        <location evidence="1">Cell junction</location>
        <location evidence="1">Tight junction</location>
    </subcellularLocation>
    <subcellularLocation>
        <location evidence="2">Cell membrane</location>
        <topology evidence="2">Multi-pass membrane protein</topology>
    </subcellularLocation>
</comment>
<feature type="transmembrane region" description="Helical" evidence="11">
    <location>
        <begin position="58"/>
        <end position="79"/>
    </location>
</feature>
<dbReference type="EMBL" id="JAULUE010002049">
    <property type="protein sequence ID" value="KAK5907891.1"/>
    <property type="molecule type" value="Genomic_DNA"/>
</dbReference>